<organism evidence="11 12">
    <name type="scientific">Musca domestica</name>
    <name type="common">House fly</name>
    <dbReference type="NCBI Taxonomy" id="7370"/>
    <lineage>
        <taxon>Eukaryota</taxon>
        <taxon>Metazoa</taxon>
        <taxon>Ecdysozoa</taxon>
        <taxon>Arthropoda</taxon>
        <taxon>Hexapoda</taxon>
        <taxon>Insecta</taxon>
        <taxon>Pterygota</taxon>
        <taxon>Neoptera</taxon>
        <taxon>Endopterygota</taxon>
        <taxon>Diptera</taxon>
        <taxon>Brachycera</taxon>
        <taxon>Muscomorpha</taxon>
        <taxon>Muscoidea</taxon>
        <taxon>Muscidae</taxon>
        <taxon>Musca</taxon>
    </lineage>
</organism>
<evidence type="ECO:0000256" key="8">
    <source>
        <dbReference type="ARBA" id="ARBA00023170"/>
    </source>
</evidence>
<keyword evidence="6 10" id="KW-1133">Transmembrane helix</keyword>
<accession>A0ABM3VF24</accession>
<keyword evidence="5 10" id="KW-0552">Olfaction</keyword>
<evidence type="ECO:0000256" key="3">
    <source>
        <dbReference type="ARBA" id="ARBA00022606"/>
    </source>
</evidence>
<evidence type="ECO:0000313" key="11">
    <source>
        <dbReference type="Proteomes" id="UP001652621"/>
    </source>
</evidence>
<feature type="transmembrane region" description="Helical" evidence="10">
    <location>
        <begin position="46"/>
        <end position="67"/>
    </location>
</feature>
<dbReference type="GeneID" id="101891679"/>
<evidence type="ECO:0000313" key="12">
    <source>
        <dbReference type="RefSeq" id="XP_058984392.1"/>
    </source>
</evidence>
<proteinExistence type="inferred from homology"/>
<comment type="subcellular location">
    <subcellularLocation>
        <location evidence="1 10">Cell membrane</location>
        <topology evidence="1 10">Multi-pass membrane protein</topology>
    </subcellularLocation>
</comment>
<feature type="transmembrane region" description="Helical" evidence="10">
    <location>
        <begin position="375"/>
        <end position="393"/>
    </location>
</feature>
<dbReference type="InterPro" id="IPR004117">
    <property type="entry name" value="7tm6_olfct_rcpt"/>
</dbReference>
<feature type="transmembrane region" description="Helical" evidence="10">
    <location>
        <begin position="309"/>
        <end position="330"/>
    </location>
</feature>
<protein>
    <recommendedName>
        <fullName evidence="10">Odorant receptor</fullName>
    </recommendedName>
</protein>
<dbReference type="Proteomes" id="UP001652621">
    <property type="component" value="Unplaced"/>
</dbReference>
<evidence type="ECO:0000256" key="1">
    <source>
        <dbReference type="ARBA" id="ARBA00004651"/>
    </source>
</evidence>
<evidence type="ECO:0000256" key="10">
    <source>
        <dbReference type="RuleBase" id="RU351113"/>
    </source>
</evidence>
<keyword evidence="3 10" id="KW-0716">Sensory transduction</keyword>
<gene>
    <name evidence="12" type="primary">LOC101891679</name>
</gene>
<sequence length="410" mass="47362">MFKIPRAPDALPRQPSLRKFLYIQKICFAGIGFDPTSVKRTIFSPWLTFIPLFSILGLLAPMGVYAFKYIKIDLAKTTAALSPFWQSLLSSVKFFVFMLNRKKIVESVRKVWLWTLEANEEEVEIIAEENRYDARISKFYFTSVYVTGVLAVLAPLAIASVYAWQGYGFLESLDAPLKAEYFFNIRGSYAAYIFCYVWNCVGIYYVLHGALSIDTLYSWFVHNISAQFRILNLRYRQLSERTMMLRAIGEHNEEKFIATIIECVKYHRRIIQMAERFNDVYKGLVFIKFLISCLQLACLSFQIPSGGEIADLLFSLSFLISVTTQLMLYCHGGQKIQDMSTSVSLAIYEHFQWHDLSVKSKKLLLLTMLRAQKPCYVRGIFFTTDLSLFVWVYRTAGSFMTMLITMDGKK</sequence>
<feature type="transmembrane region" description="Helical" evidence="10">
    <location>
        <begin position="283"/>
        <end position="303"/>
    </location>
</feature>
<keyword evidence="2" id="KW-1003">Cell membrane</keyword>
<dbReference type="PANTHER" id="PTHR21137:SF43">
    <property type="entry name" value="ODORANT RECEPTOR 47A-RELATED"/>
    <property type="match status" value="1"/>
</dbReference>
<comment type="similarity">
    <text evidence="10">Belongs to the insect chemoreceptor superfamily. Heteromeric odorant receptor channel (TC 1.A.69) family.</text>
</comment>
<evidence type="ECO:0000256" key="6">
    <source>
        <dbReference type="ARBA" id="ARBA00022989"/>
    </source>
</evidence>
<evidence type="ECO:0000256" key="4">
    <source>
        <dbReference type="ARBA" id="ARBA00022692"/>
    </source>
</evidence>
<dbReference type="RefSeq" id="XP_058984392.1">
    <property type="nucleotide sequence ID" value="XM_059128409.1"/>
</dbReference>
<evidence type="ECO:0000256" key="9">
    <source>
        <dbReference type="ARBA" id="ARBA00023224"/>
    </source>
</evidence>
<keyword evidence="8 10" id="KW-0675">Receptor</keyword>
<reference evidence="12" key="1">
    <citation type="submission" date="2025-08" db="UniProtKB">
        <authorList>
            <consortium name="RefSeq"/>
        </authorList>
    </citation>
    <scope>IDENTIFICATION</scope>
    <source>
        <strain evidence="12">Aabys</strain>
        <tissue evidence="12">Whole body</tissue>
    </source>
</reference>
<keyword evidence="9 10" id="KW-0807">Transducer</keyword>
<feature type="transmembrane region" description="Helical" evidence="10">
    <location>
        <begin position="139"/>
        <end position="164"/>
    </location>
</feature>
<comment type="caution">
    <text evidence="10">Lacks conserved residue(s) required for the propagation of feature annotation.</text>
</comment>
<evidence type="ECO:0000256" key="5">
    <source>
        <dbReference type="ARBA" id="ARBA00022725"/>
    </source>
</evidence>
<keyword evidence="4 10" id="KW-0812">Transmembrane</keyword>
<dbReference type="PANTHER" id="PTHR21137">
    <property type="entry name" value="ODORANT RECEPTOR"/>
    <property type="match status" value="1"/>
</dbReference>
<keyword evidence="7 10" id="KW-0472">Membrane</keyword>
<dbReference type="Pfam" id="PF02949">
    <property type="entry name" value="7tm_6"/>
    <property type="match status" value="1"/>
</dbReference>
<keyword evidence="11" id="KW-1185">Reference proteome</keyword>
<feature type="transmembrane region" description="Helical" evidence="10">
    <location>
        <begin position="189"/>
        <end position="207"/>
    </location>
</feature>
<name>A0ABM3VF24_MUSDO</name>
<evidence type="ECO:0000256" key="7">
    <source>
        <dbReference type="ARBA" id="ARBA00023136"/>
    </source>
</evidence>
<evidence type="ECO:0000256" key="2">
    <source>
        <dbReference type="ARBA" id="ARBA00022475"/>
    </source>
</evidence>